<keyword evidence="2" id="KW-1133">Transmembrane helix</keyword>
<proteinExistence type="predicted"/>
<dbReference type="KEGG" id="ccos:Pan44_02210"/>
<evidence type="ECO:0000313" key="4">
    <source>
        <dbReference type="Proteomes" id="UP000315700"/>
    </source>
</evidence>
<evidence type="ECO:0000256" key="1">
    <source>
        <dbReference type="SAM" id="MobiDB-lite"/>
    </source>
</evidence>
<keyword evidence="2" id="KW-0812">Transmembrane</keyword>
<feature type="transmembrane region" description="Helical" evidence="2">
    <location>
        <begin position="264"/>
        <end position="284"/>
    </location>
</feature>
<name>A0A517S7W7_9PLAN</name>
<organism evidence="3 4">
    <name type="scientific">Caulifigura coniformis</name>
    <dbReference type="NCBI Taxonomy" id="2527983"/>
    <lineage>
        <taxon>Bacteria</taxon>
        <taxon>Pseudomonadati</taxon>
        <taxon>Planctomycetota</taxon>
        <taxon>Planctomycetia</taxon>
        <taxon>Planctomycetales</taxon>
        <taxon>Planctomycetaceae</taxon>
        <taxon>Caulifigura</taxon>
    </lineage>
</organism>
<dbReference type="Proteomes" id="UP000315700">
    <property type="component" value="Chromosome"/>
</dbReference>
<feature type="compositionally biased region" description="Low complexity" evidence="1">
    <location>
        <begin position="9"/>
        <end position="21"/>
    </location>
</feature>
<evidence type="ECO:0000256" key="2">
    <source>
        <dbReference type="SAM" id="Phobius"/>
    </source>
</evidence>
<sequence>MSSTADIHAASPPRADGAAAGQPGLPTDTADRPLPWLFSPAIDLWTFGGSAALSFLLLAIGARLGLLESEAPEWTWITCVLLIDVAHVYATGFRVYFDRNELARRPGLYFGTPVACFAIGWAIYSESPEIYWRLLAYLAVFHFIRQQYGWVMLYRAKGGESGTWSRRFDAATISMATLHPLAVWHAHLPRSFRWMIEGDFAELPAWLPHLTGPVWGALLVTYFARSLWRGLQRGEWNPGKDLVVATTAACWYIGIVLFNSDYAFTVTNVVIHGIPYFVIVYFTWQGPKSVANAPARWRPLLLFFGALWALAFVEELLWDRGVWNDRGHLFGDGWRLPNPGELLVPLLGVPQLTHYVLDGFIWKRARNHAVAQTLQIDPPRGPSSR</sequence>
<feature type="transmembrane region" description="Helical" evidence="2">
    <location>
        <begin position="296"/>
        <end position="313"/>
    </location>
</feature>
<gene>
    <name evidence="3" type="ORF">Pan44_02210</name>
</gene>
<feature type="region of interest" description="Disordered" evidence="1">
    <location>
        <begin position="1"/>
        <end position="24"/>
    </location>
</feature>
<dbReference type="InParanoid" id="A0A517S7W7"/>
<keyword evidence="4" id="KW-1185">Reference proteome</keyword>
<dbReference type="AlphaFoldDB" id="A0A517S7W7"/>
<feature type="transmembrane region" description="Helical" evidence="2">
    <location>
        <begin position="42"/>
        <end position="62"/>
    </location>
</feature>
<protein>
    <submittedName>
        <fullName evidence="3">Uncharacterized protein</fullName>
    </submittedName>
</protein>
<keyword evidence="2" id="KW-0472">Membrane</keyword>
<evidence type="ECO:0000313" key="3">
    <source>
        <dbReference type="EMBL" id="QDT52212.1"/>
    </source>
</evidence>
<dbReference type="RefSeq" id="WP_197453740.1">
    <property type="nucleotide sequence ID" value="NZ_CP036271.1"/>
</dbReference>
<feature type="transmembrane region" description="Helical" evidence="2">
    <location>
        <begin position="74"/>
        <end position="96"/>
    </location>
</feature>
<reference evidence="3 4" key="1">
    <citation type="submission" date="2019-02" db="EMBL/GenBank/DDBJ databases">
        <title>Deep-cultivation of Planctomycetes and their phenomic and genomic characterization uncovers novel biology.</title>
        <authorList>
            <person name="Wiegand S."/>
            <person name="Jogler M."/>
            <person name="Boedeker C."/>
            <person name="Pinto D."/>
            <person name="Vollmers J."/>
            <person name="Rivas-Marin E."/>
            <person name="Kohn T."/>
            <person name="Peeters S.H."/>
            <person name="Heuer A."/>
            <person name="Rast P."/>
            <person name="Oberbeckmann S."/>
            <person name="Bunk B."/>
            <person name="Jeske O."/>
            <person name="Meyerdierks A."/>
            <person name="Storesund J.E."/>
            <person name="Kallscheuer N."/>
            <person name="Luecker S."/>
            <person name="Lage O.M."/>
            <person name="Pohl T."/>
            <person name="Merkel B.J."/>
            <person name="Hornburger P."/>
            <person name="Mueller R.-W."/>
            <person name="Bruemmer F."/>
            <person name="Labrenz M."/>
            <person name="Spormann A.M."/>
            <person name="Op den Camp H."/>
            <person name="Overmann J."/>
            <person name="Amann R."/>
            <person name="Jetten M.S.M."/>
            <person name="Mascher T."/>
            <person name="Medema M.H."/>
            <person name="Devos D.P."/>
            <person name="Kaster A.-K."/>
            <person name="Ovreas L."/>
            <person name="Rohde M."/>
            <person name="Galperin M.Y."/>
            <person name="Jogler C."/>
        </authorList>
    </citation>
    <scope>NUCLEOTIDE SEQUENCE [LARGE SCALE GENOMIC DNA]</scope>
    <source>
        <strain evidence="3 4">Pan44</strain>
    </source>
</reference>
<accession>A0A517S7W7</accession>
<dbReference type="EMBL" id="CP036271">
    <property type="protein sequence ID" value="QDT52212.1"/>
    <property type="molecule type" value="Genomic_DNA"/>
</dbReference>
<feature type="transmembrane region" description="Helical" evidence="2">
    <location>
        <begin position="108"/>
        <end position="124"/>
    </location>
</feature>